<keyword evidence="5" id="KW-0934">Plastid</keyword>
<sequence length="133" mass="14654">MTSEPQLISTRANIVLFGETGAGKSSVVNLILGSDVARTSPDARSCTMDAKQYDVTIEGKDFRIYDTVGLNEPQKLNDPDHLVGAINKAYRLVQSLSDTGGINLLLFCVQAGRITASTQNHYRLFQEFFCHKK</sequence>
<dbReference type="Gene3D" id="3.40.50.300">
    <property type="entry name" value="P-loop containing nucleotide triphosphate hydrolases"/>
    <property type="match status" value="1"/>
</dbReference>
<dbReference type="GO" id="GO:0015031">
    <property type="term" value="P:protein transport"/>
    <property type="evidence" value="ECO:0007669"/>
    <property type="project" value="UniProtKB-KW"/>
</dbReference>
<evidence type="ECO:0000256" key="4">
    <source>
        <dbReference type="ARBA" id="ARBA00022528"/>
    </source>
</evidence>
<keyword evidence="12" id="KW-0653">Protein transport</keyword>
<accession>A0A0C2PG98</accession>
<evidence type="ECO:0000256" key="1">
    <source>
        <dbReference type="ARBA" id="ARBA00001946"/>
    </source>
</evidence>
<evidence type="ECO:0000256" key="10">
    <source>
        <dbReference type="ARBA" id="ARBA00022805"/>
    </source>
</evidence>
<dbReference type="EMBL" id="KN840295">
    <property type="protein sequence ID" value="KIJ57529.1"/>
    <property type="molecule type" value="Genomic_DNA"/>
</dbReference>
<evidence type="ECO:0000256" key="12">
    <source>
        <dbReference type="ARBA" id="ARBA00022927"/>
    </source>
</evidence>
<evidence type="ECO:0000259" key="17">
    <source>
        <dbReference type="Pfam" id="PF04548"/>
    </source>
</evidence>
<dbReference type="PANTHER" id="PTHR10903:SF135">
    <property type="entry name" value="TRANSLOCASE OF CHLOROPLAST 120, CHLOROPLASTIC-RELATED"/>
    <property type="match status" value="1"/>
</dbReference>
<keyword evidence="13" id="KW-1133">Transmembrane helix</keyword>
<evidence type="ECO:0000256" key="9">
    <source>
        <dbReference type="ARBA" id="ARBA00022801"/>
    </source>
</evidence>
<organism evidence="18 19">
    <name type="scientific">Hydnomerulius pinastri MD-312</name>
    <dbReference type="NCBI Taxonomy" id="994086"/>
    <lineage>
        <taxon>Eukaryota</taxon>
        <taxon>Fungi</taxon>
        <taxon>Dikarya</taxon>
        <taxon>Basidiomycota</taxon>
        <taxon>Agaricomycotina</taxon>
        <taxon>Agaricomycetes</taxon>
        <taxon>Agaricomycetidae</taxon>
        <taxon>Boletales</taxon>
        <taxon>Boletales incertae sedis</taxon>
        <taxon>Leucogyrophana</taxon>
    </lineage>
</organism>
<protein>
    <recommendedName>
        <fullName evidence="17">AIG1-type G domain-containing protein</fullName>
    </recommendedName>
</protein>
<dbReference type="AlphaFoldDB" id="A0A0C2PG98"/>
<keyword evidence="8" id="KW-0547">Nucleotide-binding</keyword>
<dbReference type="InterPro" id="IPR045058">
    <property type="entry name" value="GIMA/IAN/Toc"/>
</dbReference>
<keyword evidence="3" id="KW-0813">Transport</keyword>
<dbReference type="PROSITE" id="PS00675">
    <property type="entry name" value="SIGMA54_INTERACT_1"/>
    <property type="match status" value="1"/>
</dbReference>
<dbReference type="GO" id="GO:0016787">
    <property type="term" value="F:hydrolase activity"/>
    <property type="evidence" value="ECO:0007669"/>
    <property type="project" value="UniProtKB-KW"/>
</dbReference>
<comment type="subcellular location">
    <subcellularLocation>
        <location evidence="2">Membrane</location>
        <topology evidence="2">Single-pass membrane protein</topology>
    </subcellularLocation>
    <subcellularLocation>
        <location evidence="16">Plastid</location>
        <location evidence="16">Chloroplast outer membrane</location>
    </subcellularLocation>
</comment>
<evidence type="ECO:0000256" key="5">
    <source>
        <dbReference type="ARBA" id="ARBA00022640"/>
    </source>
</evidence>
<keyword evidence="7" id="KW-0479">Metal-binding</keyword>
<evidence type="ECO:0000256" key="14">
    <source>
        <dbReference type="ARBA" id="ARBA00023134"/>
    </source>
</evidence>
<keyword evidence="10" id="KW-1002">Plastid outer membrane</keyword>
<dbReference type="InterPro" id="IPR025662">
    <property type="entry name" value="Sigma_54_int_dom_ATP-bd_1"/>
</dbReference>
<keyword evidence="11" id="KW-0460">Magnesium</keyword>
<keyword evidence="4" id="KW-0150">Chloroplast</keyword>
<name>A0A0C2PG98_9AGAM</name>
<evidence type="ECO:0000256" key="7">
    <source>
        <dbReference type="ARBA" id="ARBA00022723"/>
    </source>
</evidence>
<evidence type="ECO:0000256" key="13">
    <source>
        <dbReference type="ARBA" id="ARBA00022989"/>
    </source>
</evidence>
<dbReference type="GO" id="GO:0005525">
    <property type="term" value="F:GTP binding"/>
    <property type="evidence" value="ECO:0007669"/>
    <property type="project" value="UniProtKB-KW"/>
</dbReference>
<keyword evidence="14" id="KW-0342">GTP-binding</keyword>
<keyword evidence="9" id="KW-0378">Hydrolase</keyword>
<evidence type="ECO:0000256" key="6">
    <source>
        <dbReference type="ARBA" id="ARBA00022692"/>
    </source>
</evidence>
<proteinExistence type="predicted"/>
<feature type="domain" description="AIG1-type G" evidence="17">
    <location>
        <begin position="13"/>
        <end position="130"/>
    </location>
</feature>
<keyword evidence="15" id="KW-0472">Membrane</keyword>
<dbReference type="Proteomes" id="UP000053820">
    <property type="component" value="Unassembled WGS sequence"/>
</dbReference>
<dbReference type="GO" id="GO:0046872">
    <property type="term" value="F:metal ion binding"/>
    <property type="evidence" value="ECO:0007669"/>
    <property type="project" value="UniProtKB-KW"/>
</dbReference>
<dbReference type="SUPFAM" id="SSF52540">
    <property type="entry name" value="P-loop containing nucleoside triphosphate hydrolases"/>
    <property type="match status" value="1"/>
</dbReference>
<gene>
    <name evidence="18" type="ORF">HYDPIDRAFT_104123</name>
</gene>
<dbReference type="InterPro" id="IPR027417">
    <property type="entry name" value="P-loop_NTPase"/>
</dbReference>
<dbReference type="PANTHER" id="PTHR10903">
    <property type="entry name" value="GTPASE, IMAP FAMILY MEMBER-RELATED"/>
    <property type="match status" value="1"/>
</dbReference>
<dbReference type="OrthoDB" id="8954335at2759"/>
<evidence type="ECO:0000256" key="11">
    <source>
        <dbReference type="ARBA" id="ARBA00022842"/>
    </source>
</evidence>
<feature type="non-terminal residue" evidence="18">
    <location>
        <position position="133"/>
    </location>
</feature>
<keyword evidence="19" id="KW-1185">Reference proteome</keyword>
<evidence type="ECO:0000256" key="3">
    <source>
        <dbReference type="ARBA" id="ARBA00022448"/>
    </source>
</evidence>
<evidence type="ECO:0000256" key="16">
    <source>
        <dbReference type="ARBA" id="ARBA00024013"/>
    </source>
</evidence>
<reference evidence="18 19" key="1">
    <citation type="submission" date="2014-04" db="EMBL/GenBank/DDBJ databases">
        <title>Evolutionary Origins and Diversification of the Mycorrhizal Mutualists.</title>
        <authorList>
            <consortium name="DOE Joint Genome Institute"/>
            <consortium name="Mycorrhizal Genomics Consortium"/>
            <person name="Kohler A."/>
            <person name="Kuo A."/>
            <person name="Nagy L.G."/>
            <person name="Floudas D."/>
            <person name="Copeland A."/>
            <person name="Barry K.W."/>
            <person name="Cichocki N."/>
            <person name="Veneault-Fourrey C."/>
            <person name="LaButti K."/>
            <person name="Lindquist E.A."/>
            <person name="Lipzen A."/>
            <person name="Lundell T."/>
            <person name="Morin E."/>
            <person name="Murat C."/>
            <person name="Riley R."/>
            <person name="Ohm R."/>
            <person name="Sun H."/>
            <person name="Tunlid A."/>
            <person name="Henrissat B."/>
            <person name="Grigoriev I.V."/>
            <person name="Hibbett D.S."/>
            <person name="Martin F."/>
        </authorList>
    </citation>
    <scope>NUCLEOTIDE SEQUENCE [LARGE SCALE GENOMIC DNA]</scope>
    <source>
        <strain evidence="18 19">MD-312</strain>
    </source>
</reference>
<comment type="cofactor">
    <cofactor evidence="1">
        <name>Mg(2+)</name>
        <dbReference type="ChEBI" id="CHEBI:18420"/>
    </cofactor>
</comment>
<keyword evidence="6" id="KW-0812">Transmembrane</keyword>
<evidence type="ECO:0000256" key="8">
    <source>
        <dbReference type="ARBA" id="ARBA00022741"/>
    </source>
</evidence>
<dbReference type="HOGENOM" id="CLU_050405_2_0_1"/>
<evidence type="ECO:0000313" key="19">
    <source>
        <dbReference type="Proteomes" id="UP000053820"/>
    </source>
</evidence>
<evidence type="ECO:0000256" key="2">
    <source>
        <dbReference type="ARBA" id="ARBA00004167"/>
    </source>
</evidence>
<evidence type="ECO:0000313" key="18">
    <source>
        <dbReference type="EMBL" id="KIJ57529.1"/>
    </source>
</evidence>
<evidence type="ECO:0000256" key="15">
    <source>
        <dbReference type="ARBA" id="ARBA00023136"/>
    </source>
</evidence>
<dbReference type="GO" id="GO:0016020">
    <property type="term" value="C:membrane"/>
    <property type="evidence" value="ECO:0007669"/>
    <property type="project" value="UniProtKB-SubCell"/>
</dbReference>
<dbReference type="InterPro" id="IPR006703">
    <property type="entry name" value="G_AIG1"/>
</dbReference>
<dbReference type="Pfam" id="PF04548">
    <property type="entry name" value="AIG1"/>
    <property type="match status" value="1"/>
</dbReference>